<dbReference type="GO" id="GO:0005739">
    <property type="term" value="C:mitochondrion"/>
    <property type="evidence" value="ECO:0007669"/>
    <property type="project" value="UniProtKB-SubCell"/>
</dbReference>
<dbReference type="InterPro" id="IPR023335">
    <property type="entry name" value="ATP12_ortho_dom_sf"/>
</dbReference>
<dbReference type="GeneID" id="19974490"/>
<evidence type="ECO:0000256" key="5">
    <source>
        <dbReference type="ARBA" id="ARBA00023186"/>
    </source>
</evidence>
<dbReference type="HOGENOM" id="CLU_047893_1_1_1"/>
<evidence type="ECO:0000256" key="6">
    <source>
        <dbReference type="SAM" id="MobiDB-lite"/>
    </source>
</evidence>
<feature type="compositionally biased region" description="Low complexity" evidence="6">
    <location>
        <begin position="44"/>
        <end position="59"/>
    </location>
</feature>
<dbReference type="VEuPathDB" id="FungiDB:HMPREF1541_07151"/>
<dbReference type="InterPro" id="IPR011419">
    <property type="entry name" value="ATP12_ATP_synth-F1-assembly"/>
</dbReference>
<dbReference type="GO" id="GO:0033615">
    <property type="term" value="P:mitochondrial proton-transporting ATP synthase complex assembly"/>
    <property type="evidence" value="ECO:0007669"/>
    <property type="project" value="TreeGrafter"/>
</dbReference>
<feature type="region of interest" description="Disordered" evidence="6">
    <location>
        <begin position="1"/>
        <end position="20"/>
    </location>
</feature>
<protein>
    <recommendedName>
        <fullName evidence="9">ATP synthase mitochondrial F1 complex assembly factor 2</fullName>
    </recommendedName>
</protein>
<feature type="compositionally biased region" description="Pro residues" evidence="6">
    <location>
        <begin position="60"/>
        <end position="69"/>
    </location>
</feature>
<comment type="similarity">
    <text evidence="2">Belongs to the ATP12 family.</text>
</comment>
<keyword evidence="5" id="KW-0143">Chaperone</keyword>
<proteinExistence type="inferred from homology"/>
<evidence type="ECO:0000256" key="1">
    <source>
        <dbReference type="ARBA" id="ARBA00004173"/>
    </source>
</evidence>
<keyword evidence="8" id="KW-1185">Reference proteome</keyword>
<dbReference type="Proteomes" id="UP000030752">
    <property type="component" value="Unassembled WGS sequence"/>
</dbReference>
<feature type="compositionally biased region" description="Polar residues" evidence="6">
    <location>
        <begin position="9"/>
        <end position="18"/>
    </location>
</feature>
<gene>
    <name evidence="7" type="ORF">HMPREF1541_07151</name>
</gene>
<name>W2RP79_CYPE1</name>
<dbReference type="OrthoDB" id="5322896at2759"/>
<accession>W2RP79</accession>
<dbReference type="eggNOG" id="KOG3015">
    <property type="taxonomic scope" value="Eukaryota"/>
</dbReference>
<dbReference type="EMBL" id="KB822723">
    <property type="protein sequence ID" value="ETN37529.1"/>
    <property type="molecule type" value="Genomic_DNA"/>
</dbReference>
<dbReference type="Gene3D" id="1.10.3580.10">
    <property type="entry name" value="ATP12 ATPase"/>
    <property type="match status" value="1"/>
</dbReference>
<evidence type="ECO:0000256" key="4">
    <source>
        <dbReference type="ARBA" id="ARBA00023128"/>
    </source>
</evidence>
<organism evidence="7 8">
    <name type="scientific">Cyphellophora europaea (strain CBS 101466)</name>
    <name type="common">Phialophora europaea</name>
    <dbReference type="NCBI Taxonomy" id="1220924"/>
    <lineage>
        <taxon>Eukaryota</taxon>
        <taxon>Fungi</taxon>
        <taxon>Dikarya</taxon>
        <taxon>Ascomycota</taxon>
        <taxon>Pezizomycotina</taxon>
        <taxon>Eurotiomycetes</taxon>
        <taxon>Chaetothyriomycetidae</taxon>
        <taxon>Chaetothyriales</taxon>
        <taxon>Cyphellophoraceae</taxon>
        <taxon>Cyphellophora</taxon>
    </lineage>
</organism>
<dbReference type="PANTHER" id="PTHR21013">
    <property type="entry name" value="ATP SYNTHASE MITOCHONDRIAL F1 COMPLEX ASSEMBLY FACTOR 2/ATP12 PROTEIN, MITOCHONDRIAL PRECURSOR"/>
    <property type="match status" value="1"/>
</dbReference>
<evidence type="ECO:0000256" key="3">
    <source>
        <dbReference type="ARBA" id="ARBA00022946"/>
    </source>
</evidence>
<dbReference type="InParanoid" id="W2RP79"/>
<dbReference type="Pfam" id="PF07542">
    <property type="entry name" value="ATP12"/>
    <property type="match status" value="1"/>
</dbReference>
<evidence type="ECO:0000313" key="7">
    <source>
        <dbReference type="EMBL" id="ETN37529.1"/>
    </source>
</evidence>
<feature type="region of interest" description="Disordered" evidence="6">
    <location>
        <begin position="27"/>
        <end position="78"/>
    </location>
</feature>
<comment type="subcellular location">
    <subcellularLocation>
        <location evidence="1">Mitochondrion</location>
    </subcellularLocation>
</comment>
<keyword evidence="3" id="KW-0809">Transit peptide</keyword>
<dbReference type="FunCoup" id="W2RP79">
    <property type="interactions" value="661"/>
</dbReference>
<dbReference type="AlphaFoldDB" id="W2RP79"/>
<evidence type="ECO:0008006" key="9">
    <source>
        <dbReference type="Google" id="ProtNLM"/>
    </source>
</evidence>
<dbReference type="InterPro" id="IPR042272">
    <property type="entry name" value="ATP12_ATP_synth-F1-assembly_N"/>
</dbReference>
<dbReference type="PANTHER" id="PTHR21013:SF10">
    <property type="entry name" value="ATP SYNTHASE MITOCHONDRIAL F1 COMPLEX ASSEMBLY FACTOR 2"/>
    <property type="match status" value="1"/>
</dbReference>
<sequence length="421" mass="45728">MRRQMLRSIVTSGRSVTPSGCRCAQITLSKGTRAPQPRPARDLSSTSASKATTLPVTGAGPPPAVPEPKSPAGSDRLAAHRRKTALLETAKEIRQQQESPSKSSPLKRRFWKHVHVQETPEGYQIFLDKRPVRSPTKNIITIPLSKPTLAHSIAIEWDMLNSAQEALKNHKIPMTSIVSRAHDVLDADAASGPDNDIRQSIVKTMMRYLDTDTLLCWAPERSSIEAAYGSRPTASSEDDSPKKSLRDLQMETAKPIISFLTGTIWPGVSIVPTLDPDSIIPTTQSEMTQSVISGWLSGLPAYELAALERAALATKSLLVAARLVVEWSEEFRHLQAAHESQTIETISTAAGGKTSVDTSTPDEPRFGIESAARAASLEVNWQTGMWGEVEDTHDVEKEDVRRQLGSAVLMVSGSGTGSTKN</sequence>
<keyword evidence="4" id="KW-0496">Mitochondrion</keyword>
<dbReference type="SUPFAM" id="SSF160909">
    <property type="entry name" value="ATP12-like"/>
    <property type="match status" value="1"/>
</dbReference>
<dbReference type="RefSeq" id="XP_008719698.1">
    <property type="nucleotide sequence ID" value="XM_008721476.1"/>
</dbReference>
<evidence type="ECO:0000313" key="8">
    <source>
        <dbReference type="Proteomes" id="UP000030752"/>
    </source>
</evidence>
<evidence type="ECO:0000256" key="2">
    <source>
        <dbReference type="ARBA" id="ARBA00008231"/>
    </source>
</evidence>
<reference evidence="7 8" key="1">
    <citation type="submission" date="2013-03" db="EMBL/GenBank/DDBJ databases">
        <title>The Genome Sequence of Phialophora europaea CBS 101466.</title>
        <authorList>
            <consortium name="The Broad Institute Genomics Platform"/>
            <person name="Cuomo C."/>
            <person name="de Hoog S."/>
            <person name="Gorbushina A."/>
            <person name="Walker B."/>
            <person name="Young S.K."/>
            <person name="Zeng Q."/>
            <person name="Gargeya S."/>
            <person name="Fitzgerald M."/>
            <person name="Haas B."/>
            <person name="Abouelleil A."/>
            <person name="Allen A.W."/>
            <person name="Alvarado L."/>
            <person name="Arachchi H.M."/>
            <person name="Berlin A.M."/>
            <person name="Chapman S.B."/>
            <person name="Gainer-Dewar J."/>
            <person name="Goldberg J."/>
            <person name="Griggs A."/>
            <person name="Gujja S."/>
            <person name="Hansen M."/>
            <person name="Howarth C."/>
            <person name="Imamovic A."/>
            <person name="Ireland A."/>
            <person name="Larimer J."/>
            <person name="McCowan C."/>
            <person name="Murphy C."/>
            <person name="Pearson M."/>
            <person name="Poon T.W."/>
            <person name="Priest M."/>
            <person name="Roberts A."/>
            <person name="Saif S."/>
            <person name="Shea T."/>
            <person name="Sisk P."/>
            <person name="Sykes S."/>
            <person name="Wortman J."/>
            <person name="Nusbaum C."/>
            <person name="Birren B."/>
        </authorList>
    </citation>
    <scope>NUCLEOTIDE SEQUENCE [LARGE SCALE GENOMIC DNA]</scope>
    <source>
        <strain evidence="7 8">CBS 101466</strain>
    </source>
</reference>
<dbReference type="STRING" id="1220924.W2RP79"/>
<dbReference type="Gene3D" id="3.30.2180.10">
    <property type="entry name" value="ATP12-like"/>
    <property type="match status" value="1"/>
</dbReference>